<feature type="region of interest" description="Disordered" evidence="3">
    <location>
        <begin position="256"/>
        <end position="282"/>
    </location>
</feature>
<feature type="region of interest" description="Disordered" evidence="3">
    <location>
        <begin position="1"/>
        <end position="39"/>
    </location>
</feature>
<dbReference type="PANTHER" id="PTHR12147:SF26">
    <property type="entry name" value="PEPTIDASE M28 DOMAIN-CONTAINING PROTEIN"/>
    <property type="match status" value="1"/>
</dbReference>
<comment type="similarity">
    <text evidence="2">Belongs to the peptidase M28 family. M28B subfamily.</text>
</comment>
<feature type="compositionally biased region" description="Basic and acidic residues" evidence="3">
    <location>
        <begin position="691"/>
        <end position="705"/>
    </location>
</feature>
<feature type="transmembrane region" description="Helical" evidence="4">
    <location>
        <begin position="863"/>
        <end position="883"/>
    </location>
</feature>
<evidence type="ECO:0000259" key="5">
    <source>
        <dbReference type="Pfam" id="PF04389"/>
    </source>
</evidence>
<feature type="compositionally biased region" description="Basic and acidic residues" evidence="3">
    <location>
        <begin position="133"/>
        <end position="142"/>
    </location>
</feature>
<feature type="domain" description="Peptidase M28" evidence="5">
    <location>
        <begin position="456"/>
        <end position="675"/>
    </location>
</feature>
<dbReference type="Pfam" id="PF04389">
    <property type="entry name" value="Peptidase_M28"/>
    <property type="match status" value="1"/>
</dbReference>
<dbReference type="EMBL" id="AEYI02000986">
    <property type="protein sequence ID" value="KFG42864.1"/>
    <property type="molecule type" value="Genomic_DNA"/>
</dbReference>
<feature type="transmembrane region" description="Helical" evidence="4">
    <location>
        <begin position="45"/>
        <end position="66"/>
    </location>
</feature>
<keyword evidence="4" id="KW-0812">Transmembrane</keyword>
<feature type="transmembrane region" description="Helical" evidence="4">
    <location>
        <begin position="783"/>
        <end position="803"/>
    </location>
</feature>
<feature type="region of interest" description="Disordered" evidence="3">
    <location>
        <begin position="130"/>
        <end position="159"/>
    </location>
</feature>
<accession>A0A086KEP6</accession>
<evidence type="ECO:0000313" key="7">
    <source>
        <dbReference type="Proteomes" id="UP000028828"/>
    </source>
</evidence>
<comment type="caution">
    <text evidence="6">The sequence shown here is derived from an EMBL/GenBank/DDBJ whole genome shotgun (WGS) entry which is preliminary data.</text>
</comment>
<feature type="transmembrane region" description="Helical" evidence="4">
    <location>
        <begin position="1041"/>
        <end position="1066"/>
    </location>
</feature>
<feature type="transmembrane region" description="Helical" evidence="4">
    <location>
        <begin position="928"/>
        <end position="951"/>
    </location>
</feature>
<proteinExistence type="inferred from homology"/>
<name>A0A086KEP6_TOXGO</name>
<feature type="compositionally biased region" description="Basic and acidic residues" evidence="3">
    <location>
        <begin position="959"/>
        <end position="970"/>
    </location>
</feature>
<dbReference type="SUPFAM" id="SSF53187">
    <property type="entry name" value="Zn-dependent exopeptidases"/>
    <property type="match status" value="1"/>
</dbReference>
<dbReference type="PANTHER" id="PTHR12147">
    <property type="entry name" value="METALLOPEPTIDASE M28 FAMILY MEMBER"/>
    <property type="match status" value="1"/>
</dbReference>
<dbReference type="Proteomes" id="UP000028828">
    <property type="component" value="Unassembled WGS sequence"/>
</dbReference>
<feature type="compositionally biased region" description="Basic and acidic residues" evidence="3">
    <location>
        <begin position="269"/>
        <end position="279"/>
    </location>
</feature>
<feature type="region of interest" description="Disordered" evidence="3">
    <location>
        <begin position="691"/>
        <end position="751"/>
    </location>
</feature>
<reference evidence="6 7" key="1">
    <citation type="submission" date="2014-03" db="EMBL/GenBank/DDBJ databases">
        <authorList>
            <person name="Sibley D."/>
            <person name="Venepally P."/>
            <person name="Karamycheva S."/>
            <person name="Hadjithomas M."/>
            <person name="Khan A."/>
            <person name="Brunk B."/>
            <person name="Roos D."/>
            <person name="Caler E."/>
            <person name="Lorenzi H."/>
        </authorList>
    </citation>
    <scope>NUCLEOTIDE SEQUENCE [LARGE SCALE GENOMIC DNA]</scope>
    <source>
        <strain evidence="7">p89</strain>
    </source>
</reference>
<keyword evidence="4" id="KW-0472">Membrane</keyword>
<evidence type="ECO:0000256" key="3">
    <source>
        <dbReference type="SAM" id="MobiDB-lite"/>
    </source>
</evidence>
<dbReference type="GO" id="GO:0008235">
    <property type="term" value="F:metalloexopeptidase activity"/>
    <property type="evidence" value="ECO:0007669"/>
    <property type="project" value="InterPro"/>
</dbReference>
<feature type="compositionally biased region" description="Low complexity" evidence="3">
    <location>
        <begin position="1"/>
        <end position="20"/>
    </location>
</feature>
<gene>
    <name evidence="6" type="ORF">TGP89_225850</name>
</gene>
<dbReference type="InterPro" id="IPR007484">
    <property type="entry name" value="Peptidase_M28"/>
</dbReference>
<feature type="transmembrane region" description="Helical" evidence="4">
    <location>
        <begin position="995"/>
        <end position="1021"/>
    </location>
</feature>
<comment type="cofactor">
    <cofactor evidence="1">
        <name>Zn(2+)</name>
        <dbReference type="ChEBI" id="CHEBI:29105"/>
    </cofactor>
</comment>
<feature type="transmembrane region" description="Helical" evidence="4">
    <location>
        <begin position="815"/>
        <end position="843"/>
    </location>
</feature>
<dbReference type="VEuPathDB" id="ToxoDB:TGP89_225850"/>
<dbReference type="OrthoDB" id="76293at2759"/>
<sequence>MAGEDSASSSGSPPDSSSPATKAEHAEAGPNATQAPSRSPKLTRATLLSIPAVPILVLVTAIWLAYVNHVALPAPAPSSVLPSEFSEGRVRSFLNAFTSGVRTLGSCNNELFAPLLMLRYIKEEILGFGSTSDDAKSHEREAFSTGTAPNPEAGRNSSTSSAVKPVVLHVFPYYLQATYGPPASFPAFSANRKPPSHAEGAPPRVYPPALVSSLTLCSVTLEAAAPESSDRETISAELIARLSALEVPLCSSQAESRRVCEGASGSTESDQKVPGEHRNRNGVPFATVDAEALHMEDRASPASLRAFVETAVDAYDEAIQTRLSAFFQSDSATPSDLERVRGALYPPSTVPGPVSLPPDGSAASSSVWWPGTMHLRRRCFKIMRYLVASAEAANILRAGRQEPMYEEALKSLLVVDVSSSSAFTGGNFNWRDGRHALYSGLYNLALRIQPLGVVEAERNREQSALLLSAHSDSASGSPGGSDDAAMVATIFEVARNVVYNHLGTVEKTLKRSARPERATEKTEKAEGSEQKLWKLEAPLLIDINGAEEIGLLGAHGFATLHPFARQIAYAVNLESAGRGGKETLVQTTGPHGTRLVAHYKSVSVSPHASSLAMDVGDMGLFPGETDMRVWRDVLHVKGGIEFAWTTGGFFYHTKFDNVHRMRPGAIQRVGELVLSLSRVLTTDLAAERARQAALEKARGQKGDTHRGRKGRKSSSGARGGSEDEVPAVLGKPDSYTMPGNALSGGSVSSEKTRESRAGTLWEKLPETSWPRSSSFFADVLGRFLFVCPLRFFELLLLAALVLLRMQIRLEADVLGLTFSLPLVLLAVGSLLISLVAPLVITALASQLLAFLSLPLLTFWDWRVGTPLFGAVGFAAFFLAWHQLLFHRLFKRFPARRHPFKAEQAALHGTLGVSLLLLAVLRYTGARAAFVPLVFVLLISGTRCSVLALMGSSRRSVTASRREEEAPRRSDASGTEKAQTGGRSKKPRETGPGEKALILSVAHSAVLVLPTVAISQVILDLAETIAAVLGRVHSVWGLGDSFGFTVTVFPLLFLFPLLVAPPLFFALHHAHSREAVSVPSSRELAKRRRSRQSVLSLWMVLVAVGVALAAFGVVFFHTNAPEETLREALQYAPLGVRPPESLSRTPYRNLWQNARVYLGQAVSTFLPAGGEDQLFPFSKETPLRLEVRLFSRKRVRGFNRQMEVANSENSSEEVGILLRGVSPSGNVLDPTSRATSRILEAVHGALSAALAVGEETGEKEGGTGEKDLSLGMVKEVKFVHFEGMSPEETQQVMLRFPQIPVAQNKGHAIAMLLSSEKAKGDKETTTLASPRLLLPPHAGHSQTSGKGPTVSSPIFLHRTTAYFSSHYDASADVTQCHIRIGGASLFSLLLPASPIVGWSLDKTMNLERSKSCDCVVLTVFAPHPPVLAEFSLTLKGRSGLTFSSTSSLMDPLEPIARCRESSLFEVTASLGAFSSSTVPCEEHRKAFATARRHRRKVGKSSSGGEKNERLPHVLFWEELENRLPEYVAGTYYAAEHIQWEVPPPPFEGRFTGGGRE</sequence>
<feature type="transmembrane region" description="Helical" evidence="4">
    <location>
        <begin position="1093"/>
        <end position="1115"/>
    </location>
</feature>
<feature type="transmembrane region" description="Helical" evidence="4">
    <location>
        <begin position="904"/>
        <end position="922"/>
    </location>
</feature>
<keyword evidence="4" id="KW-1133">Transmembrane helix</keyword>
<dbReference type="GO" id="GO:0006508">
    <property type="term" value="P:proteolysis"/>
    <property type="evidence" value="ECO:0007669"/>
    <property type="project" value="InterPro"/>
</dbReference>
<evidence type="ECO:0000256" key="1">
    <source>
        <dbReference type="ARBA" id="ARBA00001947"/>
    </source>
</evidence>
<evidence type="ECO:0000256" key="4">
    <source>
        <dbReference type="SAM" id="Phobius"/>
    </source>
</evidence>
<dbReference type="InterPro" id="IPR045175">
    <property type="entry name" value="M28_fam"/>
</dbReference>
<feature type="region of interest" description="Disordered" evidence="3">
    <location>
        <begin position="957"/>
        <end position="990"/>
    </location>
</feature>
<evidence type="ECO:0000313" key="6">
    <source>
        <dbReference type="EMBL" id="KFG42864.1"/>
    </source>
</evidence>
<protein>
    <submittedName>
        <fullName evidence="6">Peptidase, M28 family protein</fullName>
    </submittedName>
</protein>
<dbReference type="Gene3D" id="3.40.630.10">
    <property type="entry name" value="Zn peptidases"/>
    <property type="match status" value="1"/>
</dbReference>
<evidence type="ECO:0000256" key="2">
    <source>
        <dbReference type="ARBA" id="ARBA00005634"/>
    </source>
</evidence>
<organism evidence="6 7">
    <name type="scientific">Toxoplasma gondii p89</name>
    <dbReference type="NCBI Taxonomy" id="943119"/>
    <lineage>
        <taxon>Eukaryota</taxon>
        <taxon>Sar</taxon>
        <taxon>Alveolata</taxon>
        <taxon>Apicomplexa</taxon>
        <taxon>Conoidasida</taxon>
        <taxon>Coccidia</taxon>
        <taxon>Eucoccidiorida</taxon>
        <taxon>Eimeriorina</taxon>
        <taxon>Sarcocystidae</taxon>
        <taxon>Toxoplasma</taxon>
    </lineage>
</organism>